<sequence>MAEPDSTAVSQSTAQPKPNAGFSPEAMIERFAERASSVKRRNIPPVEGEARKDFIRQAEADFRDFAMIADAVASLEDGVLVLRVDLRPEAERG</sequence>
<dbReference type="EMBL" id="CAEZYU010000056">
    <property type="protein sequence ID" value="CAB4744675.1"/>
    <property type="molecule type" value="Genomic_DNA"/>
</dbReference>
<organism evidence="2">
    <name type="scientific">freshwater metagenome</name>
    <dbReference type="NCBI Taxonomy" id="449393"/>
    <lineage>
        <taxon>unclassified sequences</taxon>
        <taxon>metagenomes</taxon>
        <taxon>ecological metagenomes</taxon>
    </lineage>
</organism>
<evidence type="ECO:0000313" key="3">
    <source>
        <dbReference type="EMBL" id="CAB4744675.1"/>
    </source>
</evidence>
<feature type="compositionally biased region" description="Polar residues" evidence="1">
    <location>
        <begin position="7"/>
        <end position="16"/>
    </location>
</feature>
<accession>A0A6J6BZW7</accession>
<dbReference type="EMBL" id="CAEZSF010000122">
    <property type="protein sequence ID" value="CAB4544672.1"/>
    <property type="molecule type" value="Genomic_DNA"/>
</dbReference>
<dbReference type="EMBL" id="CAFBMG010000242">
    <property type="protein sequence ID" value="CAB4921161.1"/>
    <property type="molecule type" value="Genomic_DNA"/>
</dbReference>
<evidence type="ECO:0000313" key="2">
    <source>
        <dbReference type="EMBL" id="CAB4544672.1"/>
    </source>
</evidence>
<gene>
    <name evidence="2" type="ORF">UFOPK1358_01238</name>
    <name evidence="3" type="ORF">UFOPK2766_01289</name>
    <name evidence="4" type="ORF">UFOPK3519_01937</name>
</gene>
<feature type="region of interest" description="Disordered" evidence="1">
    <location>
        <begin position="1"/>
        <end position="24"/>
    </location>
</feature>
<name>A0A6J6BZW7_9ZZZZ</name>
<reference evidence="2" key="1">
    <citation type="submission" date="2020-05" db="EMBL/GenBank/DDBJ databases">
        <authorList>
            <person name="Chiriac C."/>
            <person name="Salcher M."/>
            <person name="Ghai R."/>
            <person name="Kavagutti S V."/>
        </authorList>
    </citation>
    <scope>NUCLEOTIDE SEQUENCE</scope>
</reference>
<dbReference type="AlphaFoldDB" id="A0A6J6BZW7"/>
<protein>
    <submittedName>
        <fullName evidence="2">Unannotated protein</fullName>
    </submittedName>
</protein>
<evidence type="ECO:0000256" key="1">
    <source>
        <dbReference type="SAM" id="MobiDB-lite"/>
    </source>
</evidence>
<evidence type="ECO:0000313" key="4">
    <source>
        <dbReference type="EMBL" id="CAB4921161.1"/>
    </source>
</evidence>
<proteinExistence type="predicted"/>